<comment type="caution">
    <text evidence="2">The sequence shown here is derived from an EMBL/GenBank/DDBJ whole genome shotgun (WGS) entry which is preliminary data.</text>
</comment>
<feature type="compositionally biased region" description="Basic and acidic residues" evidence="1">
    <location>
        <begin position="150"/>
        <end position="165"/>
    </location>
</feature>
<reference evidence="2 3" key="1">
    <citation type="submission" date="2021-05" db="EMBL/GenBank/DDBJ databases">
        <authorList>
            <person name="Zahm M."/>
            <person name="Klopp C."/>
            <person name="Cabau C."/>
            <person name="Kuhl H."/>
            <person name="Suciu R."/>
            <person name="Ciorpac M."/>
            <person name="Holostenco D."/>
            <person name="Gessner J."/>
            <person name="Wuertz S."/>
            <person name="Hohne C."/>
            <person name="Stock M."/>
            <person name="Gislard M."/>
            <person name="Lluch J."/>
            <person name="Milhes M."/>
            <person name="Lampietro C."/>
            <person name="Lopez Roques C."/>
            <person name="Donnadieu C."/>
            <person name="Du K."/>
            <person name="Schartl M."/>
            <person name="Guiguen Y."/>
        </authorList>
    </citation>
    <scope>NUCLEOTIDE SEQUENCE [LARGE SCALE GENOMIC DNA]</scope>
    <source>
        <strain evidence="2">Hh-F2</strain>
        <tissue evidence="2">Blood</tissue>
    </source>
</reference>
<gene>
    <name evidence="2" type="ORF">HHUSO_G30256</name>
</gene>
<proteinExistence type="predicted"/>
<dbReference type="EMBL" id="JAHFZB010000034">
    <property type="protein sequence ID" value="KAK6470768.1"/>
    <property type="molecule type" value="Genomic_DNA"/>
</dbReference>
<evidence type="ECO:0000313" key="2">
    <source>
        <dbReference type="EMBL" id="KAK6470768.1"/>
    </source>
</evidence>
<accession>A0ABR0YDX3</accession>
<feature type="region of interest" description="Disordered" evidence="1">
    <location>
        <begin position="1"/>
        <end position="165"/>
    </location>
</feature>
<sequence length="165" mass="18991">MRSAGSLVPSQSPTHNKRHQAPQRESSSPPTGRTARWDGKENTGPQEPQRPPKARSYSAEEVRAFMGRRAKERTRRALDERREARREEERRRGLLEEVLRKQRDALHRAQGSRSPGAHSRKRQGQRDTNTKKERPAAGRQSDGDTQDWLQRSRDRVGRAQEQGRG</sequence>
<evidence type="ECO:0000256" key="1">
    <source>
        <dbReference type="SAM" id="MobiDB-lite"/>
    </source>
</evidence>
<feature type="compositionally biased region" description="Basic and acidic residues" evidence="1">
    <location>
        <begin position="75"/>
        <end position="107"/>
    </location>
</feature>
<name>A0ABR0YDX3_HUSHU</name>
<organism evidence="2 3">
    <name type="scientific">Huso huso</name>
    <name type="common">Beluga</name>
    <name type="synonym">Acipenser huso</name>
    <dbReference type="NCBI Taxonomy" id="61971"/>
    <lineage>
        <taxon>Eukaryota</taxon>
        <taxon>Metazoa</taxon>
        <taxon>Chordata</taxon>
        <taxon>Craniata</taxon>
        <taxon>Vertebrata</taxon>
        <taxon>Euteleostomi</taxon>
        <taxon>Actinopterygii</taxon>
        <taxon>Chondrostei</taxon>
        <taxon>Acipenseriformes</taxon>
        <taxon>Acipenseridae</taxon>
        <taxon>Huso</taxon>
    </lineage>
</organism>
<feature type="compositionally biased region" description="Basic and acidic residues" evidence="1">
    <location>
        <begin position="124"/>
        <end position="136"/>
    </location>
</feature>
<protein>
    <submittedName>
        <fullName evidence="2">Uncharacterized protein</fullName>
    </submittedName>
</protein>
<evidence type="ECO:0000313" key="3">
    <source>
        <dbReference type="Proteomes" id="UP001369086"/>
    </source>
</evidence>
<dbReference type="Proteomes" id="UP001369086">
    <property type="component" value="Unassembled WGS sequence"/>
</dbReference>
<keyword evidence="3" id="KW-1185">Reference proteome</keyword>